<reference evidence="12 13" key="1">
    <citation type="submission" date="2011-11" db="EMBL/GenBank/DDBJ databases">
        <title>The Noncontiguous Finished sequence of Saccharomonospora cyanea NA-134.</title>
        <authorList>
            <consortium name="US DOE Joint Genome Institute"/>
            <person name="Lucas S."/>
            <person name="Han J."/>
            <person name="Lapidus A."/>
            <person name="Cheng J.-F."/>
            <person name="Goodwin L."/>
            <person name="Pitluck S."/>
            <person name="Peters L."/>
            <person name="Ovchinnikova G."/>
            <person name="Lu M."/>
            <person name="Detter J.C."/>
            <person name="Han C."/>
            <person name="Tapia R."/>
            <person name="Land M."/>
            <person name="Hauser L."/>
            <person name="Kyrpides N."/>
            <person name="Ivanova N."/>
            <person name="Pagani I."/>
            <person name="Brambilla E.-M."/>
            <person name="Klenk H.-P."/>
            <person name="Woyke T."/>
        </authorList>
    </citation>
    <scope>NUCLEOTIDE SEQUENCE [LARGE SCALE GENOMIC DNA]</scope>
    <source>
        <strain evidence="12 13">NA-134</strain>
    </source>
</reference>
<keyword evidence="13" id="KW-1185">Reference proteome</keyword>
<dbReference type="Pfam" id="PF07730">
    <property type="entry name" value="HisKA_3"/>
    <property type="match status" value="1"/>
</dbReference>
<accession>H5XPE9</accession>
<feature type="domain" description="Histidine kinase/HSP90-like ATPase" evidence="10">
    <location>
        <begin position="293"/>
        <end position="377"/>
    </location>
</feature>
<evidence type="ECO:0000256" key="4">
    <source>
        <dbReference type="ARBA" id="ARBA00022679"/>
    </source>
</evidence>
<dbReference type="InterPro" id="IPR050482">
    <property type="entry name" value="Sensor_HK_TwoCompSys"/>
</dbReference>
<dbReference type="EMBL" id="CM001440">
    <property type="protein sequence ID" value="EHR58983.1"/>
    <property type="molecule type" value="Genomic_DNA"/>
</dbReference>
<evidence type="ECO:0000313" key="12">
    <source>
        <dbReference type="EMBL" id="EHR58983.1"/>
    </source>
</evidence>
<dbReference type="SUPFAM" id="SSF55874">
    <property type="entry name" value="ATPase domain of HSP90 chaperone/DNA topoisomerase II/histidine kinase"/>
    <property type="match status" value="1"/>
</dbReference>
<proteinExistence type="predicted"/>
<dbReference type="GO" id="GO:0016020">
    <property type="term" value="C:membrane"/>
    <property type="evidence" value="ECO:0007669"/>
    <property type="project" value="InterPro"/>
</dbReference>
<dbReference type="EC" id="2.7.13.3" evidence="2"/>
<keyword evidence="8" id="KW-0902">Two-component regulatory system</keyword>
<dbReference type="GO" id="GO:0046983">
    <property type="term" value="F:protein dimerization activity"/>
    <property type="evidence" value="ECO:0007669"/>
    <property type="project" value="InterPro"/>
</dbReference>
<keyword evidence="9" id="KW-0812">Transmembrane</keyword>
<evidence type="ECO:0000256" key="3">
    <source>
        <dbReference type="ARBA" id="ARBA00022553"/>
    </source>
</evidence>
<dbReference type="InterPro" id="IPR011712">
    <property type="entry name" value="Sig_transdc_His_kin_sub3_dim/P"/>
</dbReference>
<dbReference type="GO" id="GO:0000155">
    <property type="term" value="F:phosphorelay sensor kinase activity"/>
    <property type="evidence" value="ECO:0007669"/>
    <property type="project" value="InterPro"/>
</dbReference>
<protein>
    <recommendedName>
        <fullName evidence="2">histidine kinase</fullName>
        <ecNumber evidence="2">2.7.13.3</ecNumber>
    </recommendedName>
</protein>
<dbReference type="PANTHER" id="PTHR24421:SF10">
    <property type="entry name" value="NITRATE_NITRITE SENSOR PROTEIN NARQ"/>
    <property type="match status" value="1"/>
</dbReference>
<keyword evidence="7" id="KW-0067">ATP-binding</keyword>
<feature type="transmembrane region" description="Helical" evidence="9">
    <location>
        <begin position="12"/>
        <end position="33"/>
    </location>
</feature>
<evidence type="ECO:0000259" key="11">
    <source>
        <dbReference type="Pfam" id="PF07730"/>
    </source>
</evidence>
<name>H5XPE9_9PSEU</name>
<keyword evidence="9" id="KW-0472">Membrane</keyword>
<dbReference type="Gene3D" id="3.30.565.10">
    <property type="entry name" value="Histidine kinase-like ATPase, C-terminal domain"/>
    <property type="match status" value="1"/>
</dbReference>
<feature type="transmembrane region" description="Helical" evidence="9">
    <location>
        <begin position="119"/>
        <end position="148"/>
    </location>
</feature>
<evidence type="ECO:0000256" key="2">
    <source>
        <dbReference type="ARBA" id="ARBA00012438"/>
    </source>
</evidence>
<keyword evidence="6 12" id="KW-0418">Kinase</keyword>
<evidence type="ECO:0000313" key="13">
    <source>
        <dbReference type="Proteomes" id="UP000002791"/>
    </source>
</evidence>
<feature type="transmembrane region" description="Helical" evidence="9">
    <location>
        <begin position="39"/>
        <end position="58"/>
    </location>
</feature>
<evidence type="ECO:0000256" key="8">
    <source>
        <dbReference type="ARBA" id="ARBA00023012"/>
    </source>
</evidence>
<organism evidence="12 13">
    <name type="scientific">Saccharomonospora cyanea NA-134</name>
    <dbReference type="NCBI Taxonomy" id="882082"/>
    <lineage>
        <taxon>Bacteria</taxon>
        <taxon>Bacillati</taxon>
        <taxon>Actinomycetota</taxon>
        <taxon>Actinomycetes</taxon>
        <taxon>Pseudonocardiales</taxon>
        <taxon>Pseudonocardiaceae</taxon>
        <taxon>Saccharomonospora</taxon>
    </lineage>
</organism>
<dbReference type="InterPro" id="IPR036890">
    <property type="entry name" value="HATPase_C_sf"/>
</dbReference>
<evidence type="ECO:0000256" key="5">
    <source>
        <dbReference type="ARBA" id="ARBA00022741"/>
    </source>
</evidence>
<dbReference type="CDD" id="cd16917">
    <property type="entry name" value="HATPase_UhpB-NarQ-NarX-like"/>
    <property type="match status" value="1"/>
</dbReference>
<feature type="domain" description="Signal transduction histidine kinase subgroup 3 dimerisation and phosphoacceptor" evidence="11">
    <location>
        <begin position="184"/>
        <end position="251"/>
    </location>
</feature>
<evidence type="ECO:0000256" key="9">
    <source>
        <dbReference type="SAM" id="Phobius"/>
    </source>
</evidence>
<keyword evidence="3" id="KW-0597">Phosphoprotein</keyword>
<evidence type="ECO:0000259" key="10">
    <source>
        <dbReference type="Pfam" id="PF02518"/>
    </source>
</evidence>
<evidence type="ECO:0000256" key="1">
    <source>
        <dbReference type="ARBA" id="ARBA00000085"/>
    </source>
</evidence>
<dbReference type="InterPro" id="IPR003594">
    <property type="entry name" value="HATPase_dom"/>
</dbReference>
<gene>
    <name evidence="12" type="ORF">SaccyDRAFT_0041</name>
</gene>
<feature type="transmembrane region" description="Helical" evidence="9">
    <location>
        <begin position="70"/>
        <end position="99"/>
    </location>
</feature>
<keyword evidence="5" id="KW-0547">Nucleotide-binding</keyword>
<dbReference type="Gene3D" id="1.20.5.1930">
    <property type="match status" value="1"/>
</dbReference>
<keyword evidence="9" id="KW-1133">Transmembrane helix</keyword>
<sequence>MAPSNFMDHHGRSWWVAEGLTLLLFGWALAEILLAGPPFWVGAALVGAFACWLAFVVLSPRLPRTAASSLAVGSLLASVALVTGELAVFVVSAMALGVYASHPAPATRTIVAVGGTNLAIATVSGLLVGADVGTLVSTALVVVVMLLIGINRRQYQLRAHQTALLLEQTRLARSEHARAAALDERTRIAREIHDVLAHSLGALRVQLEVAEAELEAGRDPASALDRVRRCRKLATDGLTEAREAVSALRRDVPALPDAIAELVDGFGRDHGVPATLRRSGPPRPVPSAATVALLGAVREALTNAAKHARGTPITVTLDHTDTAVRVVVRNPAGNTPTRGTGTGFGLTGMAERLALCGGTLTAGPDGDGWSVTAVVPARLADEPALEVEPG</sequence>
<dbReference type="Proteomes" id="UP000002791">
    <property type="component" value="Chromosome"/>
</dbReference>
<dbReference type="HOGENOM" id="CLU_000445_20_7_11"/>
<dbReference type="AlphaFoldDB" id="H5XPE9"/>
<comment type="catalytic activity">
    <reaction evidence="1">
        <text>ATP + protein L-histidine = ADP + protein N-phospho-L-histidine.</text>
        <dbReference type="EC" id="2.7.13.3"/>
    </reaction>
</comment>
<keyword evidence="4" id="KW-0808">Transferase</keyword>
<dbReference type="PANTHER" id="PTHR24421">
    <property type="entry name" value="NITRATE/NITRITE SENSOR PROTEIN NARX-RELATED"/>
    <property type="match status" value="1"/>
</dbReference>
<dbReference type="STRING" id="882082.SaccyDRAFT_0041"/>
<evidence type="ECO:0000256" key="7">
    <source>
        <dbReference type="ARBA" id="ARBA00022840"/>
    </source>
</evidence>
<dbReference type="eggNOG" id="COG4585">
    <property type="taxonomic scope" value="Bacteria"/>
</dbReference>
<evidence type="ECO:0000256" key="6">
    <source>
        <dbReference type="ARBA" id="ARBA00022777"/>
    </source>
</evidence>
<dbReference type="Pfam" id="PF02518">
    <property type="entry name" value="HATPase_c"/>
    <property type="match status" value="1"/>
</dbReference>
<dbReference type="GO" id="GO:0005524">
    <property type="term" value="F:ATP binding"/>
    <property type="evidence" value="ECO:0007669"/>
    <property type="project" value="UniProtKB-KW"/>
</dbReference>